<dbReference type="Pfam" id="PF02699">
    <property type="entry name" value="YajC"/>
    <property type="match status" value="1"/>
</dbReference>
<keyword evidence="9 11" id="KW-0472">Membrane</keyword>
<feature type="compositionally biased region" description="Basic and acidic residues" evidence="10">
    <location>
        <begin position="116"/>
        <end position="129"/>
    </location>
</feature>
<evidence type="ECO:0000256" key="11">
    <source>
        <dbReference type="SAM" id="Phobius"/>
    </source>
</evidence>
<evidence type="ECO:0000256" key="10">
    <source>
        <dbReference type="SAM" id="MobiDB-lite"/>
    </source>
</evidence>
<evidence type="ECO:0000256" key="8">
    <source>
        <dbReference type="ARBA" id="ARBA00023010"/>
    </source>
</evidence>
<sequence length="173" mass="18416">MGSDMILAAGSGGSGAFNLLLLLAVPLVFYLLLIRPQGKRRKQQMEMQNAIEPGARVVTTSGMHATVVESDDDGVLLEIADGVEVHFLRQAIMQVLKDDEPEDLDDEADEDEDGADERGDRIDLSKDADAEADEADDPADETDETGAAQGDDEDAESGSKGRTKVKAADKPSA</sequence>
<evidence type="ECO:0000256" key="9">
    <source>
        <dbReference type="ARBA" id="ARBA00023136"/>
    </source>
</evidence>
<comment type="similarity">
    <text evidence="2">Belongs to the YajC family.</text>
</comment>
<dbReference type="NCBIfam" id="TIGR00739">
    <property type="entry name" value="yajC"/>
    <property type="match status" value="1"/>
</dbReference>
<feature type="compositionally biased region" description="Acidic residues" evidence="10">
    <location>
        <begin position="99"/>
        <end position="115"/>
    </location>
</feature>
<protein>
    <recommendedName>
        <fullName evidence="14">Preprotein translocase subunit YajC</fullName>
    </recommendedName>
</protein>
<proteinExistence type="inferred from homology"/>
<feature type="region of interest" description="Disordered" evidence="10">
    <location>
        <begin position="96"/>
        <end position="173"/>
    </location>
</feature>
<evidence type="ECO:0000256" key="4">
    <source>
        <dbReference type="ARBA" id="ARBA00022475"/>
    </source>
</evidence>
<keyword evidence="3" id="KW-0813">Transport</keyword>
<dbReference type="InterPro" id="IPR003849">
    <property type="entry name" value="Preprotein_translocase_YajC"/>
</dbReference>
<keyword evidence="7 11" id="KW-1133">Transmembrane helix</keyword>
<evidence type="ECO:0000313" key="13">
    <source>
        <dbReference type="Proteomes" id="UP001501710"/>
    </source>
</evidence>
<evidence type="ECO:0000256" key="5">
    <source>
        <dbReference type="ARBA" id="ARBA00022692"/>
    </source>
</evidence>
<name>A0ABP8CMT4_9ACTN</name>
<organism evidence="12 13">
    <name type="scientific">Actinomadura meridiana</name>
    <dbReference type="NCBI Taxonomy" id="559626"/>
    <lineage>
        <taxon>Bacteria</taxon>
        <taxon>Bacillati</taxon>
        <taxon>Actinomycetota</taxon>
        <taxon>Actinomycetes</taxon>
        <taxon>Streptosporangiales</taxon>
        <taxon>Thermomonosporaceae</taxon>
        <taxon>Actinomadura</taxon>
    </lineage>
</organism>
<comment type="caution">
    <text evidence="12">The sequence shown here is derived from an EMBL/GenBank/DDBJ whole genome shotgun (WGS) entry which is preliminary data.</text>
</comment>
<evidence type="ECO:0000256" key="3">
    <source>
        <dbReference type="ARBA" id="ARBA00022448"/>
    </source>
</evidence>
<reference evidence="13" key="1">
    <citation type="journal article" date="2019" name="Int. J. Syst. Evol. Microbiol.">
        <title>The Global Catalogue of Microorganisms (GCM) 10K type strain sequencing project: providing services to taxonomists for standard genome sequencing and annotation.</title>
        <authorList>
            <consortium name="The Broad Institute Genomics Platform"/>
            <consortium name="The Broad Institute Genome Sequencing Center for Infectious Disease"/>
            <person name="Wu L."/>
            <person name="Ma J."/>
        </authorList>
    </citation>
    <scope>NUCLEOTIDE SEQUENCE [LARGE SCALE GENOMIC DNA]</scope>
    <source>
        <strain evidence="13">JCM 17440</strain>
    </source>
</reference>
<evidence type="ECO:0008006" key="14">
    <source>
        <dbReference type="Google" id="ProtNLM"/>
    </source>
</evidence>
<dbReference type="PANTHER" id="PTHR33909:SF1">
    <property type="entry name" value="SEC TRANSLOCON ACCESSORY COMPLEX SUBUNIT YAJC"/>
    <property type="match status" value="1"/>
</dbReference>
<keyword evidence="5 11" id="KW-0812">Transmembrane</keyword>
<keyword evidence="13" id="KW-1185">Reference proteome</keyword>
<evidence type="ECO:0000256" key="2">
    <source>
        <dbReference type="ARBA" id="ARBA00006742"/>
    </source>
</evidence>
<evidence type="ECO:0000313" key="12">
    <source>
        <dbReference type="EMBL" id="GAA4241214.1"/>
    </source>
</evidence>
<gene>
    <name evidence="12" type="ORF">GCM10022254_69140</name>
</gene>
<feature type="transmembrane region" description="Helical" evidence="11">
    <location>
        <begin position="6"/>
        <end position="33"/>
    </location>
</feature>
<dbReference type="SMART" id="SM01323">
    <property type="entry name" value="YajC"/>
    <property type="match status" value="1"/>
</dbReference>
<dbReference type="PRINTS" id="PR01853">
    <property type="entry name" value="YAJCTRNLCASE"/>
</dbReference>
<comment type="subcellular location">
    <subcellularLocation>
        <location evidence="1">Cell membrane</location>
        <topology evidence="1">Single-pass membrane protein</topology>
    </subcellularLocation>
</comment>
<evidence type="ECO:0000256" key="6">
    <source>
        <dbReference type="ARBA" id="ARBA00022927"/>
    </source>
</evidence>
<evidence type="ECO:0000256" key="7">
    <source>
        <dbReference type="ARBA" id="ARBA00022989"/>
    </source>
</evidence>
<dbReference type="PANTHER" id="PTHR33909">
    <property type="entry name" value="SEC TRANSLOCON ACCESSORY COMPLEX SUBUNIT YAJC"/>
    <property type="match status" value="1"/>
</dbReference>
<keyword evidence="8" id="KW-0811">Translocation</keyword>
<feature type="compositionally biased region" description="Acidic residues" evidence="10">
    <location>
        <begin position="130"/>
        <end position="156"/>
    </location>
</feature>
<keyword evidence="6" id="KW-0653">Protein transport</keyword>
<evidence type="ECO:0000256" key="1">
    <source>
        <dbReference type="ARBA" id="ARBA00004162"/>
    </source>
</evidence>
<keyword evidence="4" id="KW-1003">Cell membrane</keyword>
<accession>A0ABP8CMT4</accession>
<dbReference type="RefSeq" id="WP_344906106.1">
    <property type="nucleotide sequence ID" value="NZ_BAABAS010000027.1"/>
</dbReference>
<dbReference type="Proteomes" id="UP001501710">
    <property type="component" value="Unassembled WGS sequence"/>
</dbReference>
<dbReference type="EMBL" id="BAABAS010000027">
    <property type="protein sequence ID" value="GAA4241214.1"/>
    <property type="molecule type" value="Genomic_DNA"/>
</dbReference>